<protein>
    <submittedName>
        <fullName evidence="2">YceI family protein</fullName>
    </submittedName>
</protein>
<dbReference type="PANTHER" id="PTHR34406">
    <property type="entry name" value="PROTEIN YCEI"/>
    <property type="match status" value="1"/>
</dbReference>
<reference evidence="3" key="1">
    <citation type="journal article" date="2019" name="Int. J. Syst. Evol. Microbiol.">
        <title>The Global Catalogue of Microorganisms (GCM) 10K type strain sequencing project: providing services to taxonomists for standard genome sequencing and annotation.</title>
        <authorList>
            <consortium name="The Broad Institute Genomics Platform"/>
            <consortium name="The Broad Institute Genome Sequencing Center for Infectious Disease"/>
            <person name="Wu L."/>
            <person name="Ma J."/>
        </authorList>
    </citation>
    <scope>NUCLEOTIDE SEQUENCE [LARGE SCALE GENOMIC DNA]</scope>
    <source>
        <strain evidence="3">KCTC 32141</strain>
    </source>
</reference>
<dbReference type="PROSITE" id="PS51257">
    <property type="entry name" value="PROKAR_LIPOPROTEIN"/>
    <property type="match status" value="1"/>
</dbReference>
<dbReference type="InterPro" id="IPR036761">
    <property type="entry name" value="TTHA0802/YceI-like_sf"/>
</dbReference>
<dbReference type="SUPFAM" id="SSF101874">
    <property type="entry name" value="YceI-like"/>
    <property type="match status" value="1"/>
</dbReference>
<organism evidence="2 3">
    <name type="scientific">Lacinutrix iliipiscaria</name>
    <dbReference type="NCBI Taxonomy" id="1230532"/>
    <lineage>
        <taxon>Bacteria</taxon>
        <taxon>Pseudomonadati</taxon>
        <taxon>Bacteroidota</taxon>
        <taxon>Flavobacteriia</taxon>
        <taxon>Flavobacteriales</taxon>
        <taxon>Flavobacteriaceae</taxon>
        <taxon>Lacinutrix</taxon>
    </lineage>
</organism>
<proteinExistence type="predicted"/>
<dbReference type="PANTHER" id="PTHR34406:SF1">
    <property type="entry name" value="PROTEIN YCEI"/>
    <property type="match status" value="1"/>
</dbReference>
<evidence type="ECO:0000313" key="3">
    <source>
        <dbReference type="Proteomes" id="UP001597533"/>
    </source>
</evidence>
<keyword evidence="3" id="KW-1185">Reference proteome</keyword>
<dbReference type="RefSeq" id="WP_183488600.1">
    <property type="nucleotide sequence ID" value="NZ_JBHUOV010000007.1"/>
</dbReference>
<evidence type="ECO:0000313" key="2">
    <source>
        <dbReference type="EMBL" id="MFD2824198.1"/>
    </source>
</evidence>
<evidence type="ECO:0000259" key="1">
    <source>
        <dbReference type="SMART" id="SM00867"/>
    </source>
</evidence>
<dbReference type="EMBL" id="JBHUOV010000007">
    <property type="protein sequence ID" value="MFD2824198.1"/>
    <property type="molecule type" value="Genomic_DNA"/>
</dbReference>
<comment type="caution">
    <text evidence="2">The sequence shown here is derived from an EMBL/GenBank/DDBJ whole genome shotgun (WGS) entry which is preliminary data.</text>
</comment>
<dbReference type="Gene3D" id="2.40.128.110">
    <property type="entry name" value="Lipid/polyisoprenoid-binding, YceI-like"/>
    <property type="match status" value="1"/>
</dbReference>
<dbReference type="InterPro" id="IPR007372">
    <property type="entry name" value="Lipid/polyisoprenoid-bd_YceI"/>
</dbReference>
<dbReference type="Proteomes" id="UP001597533">
    <property type="component" value="Unassembled WGS sequence"/>
</dbReference>
<dbReference type="Pfam" id="PF04264">
    <property type="entry name" value="YceI"/>
    <property type="match status" value="1"/>
</dbReference>
<gene>
    <name evidence="2" type="ORF">ACFS5M_11005</name>
</gene>
<dbReference type="SMART" id="SM00867">
    <property type="entry name" value="YceI"/>
    <property type="match status" value="1"/>
</dbReference>
<name>A0ABW5WSA5_9FLAO</name>
<accession>A0ABW5WSA5</accession>
<sequence length="222" mass="24241">MKKQVLNIFTVVTLCIAVVGCKKAKEADTSEAEAAAVSESSMQKYNVKVSESVIAWKGFKPTGTHSGSINIDNGVFHMENGDLKSGTFLIDMNSIVCEDLNGEMKAKLEAHLKGSAEGEEGEFFNVAKFPTAAFEVTGTQPDKDGRVLLSGNLTLKDIKNNITFPAQITTEGDMVMIDSDAFTIDRTKWEINYGSKSVFDNLGDKFINDEIELKIAIKGRKN</sequence>
<feature type="domain" description="Lipid/polyisoprenoid-binding YceI-like" evidence="1">
    <location>
        <begin position="44"/>
        <end position="220"/>
    </location>
</feature>